<dbReference type="PANTHER" id="PTHR22930">
    <property type="match status" value="1"/>
</dbReference>
<dbReference type="InterPro" id="IPR024752">
    <property type="entry name" value="Myb/SANT-like_dom"/>
</dbReference>
<evidence type="ECO:0000313" key="12">
    <source>
        <dbReference type="Proteomes" id="UP001652623"/>
    </source>
</evidence>
<dbReference type="Proteomes" id="UP001652623">
    <property type="component" value="Chromosome 7"/>
</dbReference>
<keyword evidence="8" id="KW-1133">Transmembrane helix</keyword>
<dbReference type="Pfam" id="PF13359">
    <property type="entry name" value="DDE_Tnp_4"/>
    <property type="match status" value="1"/>
</dbReference>
<dbReference type="InterPro" id="IPR058353">
    <property type="entry name" value="DUF8040"/>
</dbReference>
<evidence type="ECO:0000259" key="10">
    <source>
        <dbReference type="Pfam" id="PF13359"/>
    </source>
</evidence>
<accession>A0ABM4ADB0</accession>
<evidence type="ECO:0000313" key="13">
    <source>
        <dbReference type="RefSeq" id="XP_060674715.1"/>
    </source>
</evidence>
<dbReference type="InterPro" id="IPR045249">
    <property type="entry name" value="HARBI1-like"/>
</dbReference>
<evidence type="ECO:0000256" key="8">
    <source>
        <dbReference type="SAM" id="Phobius"/>
    </source>
</evidence>
<proteinExistence type="inferred from homology"/>
<dbReference type="Pfam" id="PF12776">
    <property type="entry name" value="Myb_DNA-bind_3"/>
    <property type="match status" value="1"/>
</dbReference>
<feature type="transmembrane region" description="Helical" evidence="8">
    <location>
        <begin position="6"/>
        <end position="35"/>
    </location>
</feature>
<comment type="subcellular location">
    <subcellularLocation>
        <location evidence="2">Nucleus</location>
    </subcellularLocation>
</comment>
<dbReference type="Pfam" id="PF26138">
    <property type="entry name" value="DUF8040"/>
    <property type="match status" value="1"/>
</dbReference>
<dbReference type="GeneID" id="107429887"/>
<feature type="domain" description="Myb/SANT-like" evidence="9">
    <location>
        <begin position="434"/>
        <end position="532"/>
    </location>
</feature>
<evidence type="ECO:0000259" key="11">
    <source>
        <dbReference type="Pfam" id="PF26138"/>
    </source>
</evidence>
<keyword evidence="12" id="KW-1185">Reference proteome</keyword>
<keyword evidence="6" id="KW-0378">Hydrolase</keyword>
<organism evidence="12 13">
    <name type="scientific">Ziziphus jujuba</name>
    <name type="common">Chinese jujube</name>
    <name type="synonym">Ziziphus sativa</name>
    <dbReference type="NCBI Taxonomy" id="326968"/>
    <lineage>
        <taxon>Eukaryota</taxon>
        <taxon>Viridiplantae</taxon>
        <taxon>Streptophyta</taxon>
        <taxon>Embryophyta</taxon>
        <taxon>Tracheophyta</taxon>
        <taxon>Spermatophyta</taxon>
        <taxon>Magnoliopsida</taxon>
        <taxon>eudicotyledons</taxon>
        <taxon>Gunneridae</taxon>
        <taxon>Pentapetalae</taxon>
        <taxon>rosids</taxon>
        <taxon>fabids</taxon>
        <taxon>Rosales</taxon>
        <taxon>Rhamnaceae</taxon>
        <taxon>Paliureae</taxon>
        <taxon>Ziziphus</taxon>
    </lineage>
</organism>
<comment type="similarity">
    <text evidence="3">Belongs to the HARBI1 family.</text>
</comment>
<comment type="cofactor">
    <cofactor evidence="1">
        <name>a divalent metal cation</name>
        <dbReference type="ChEBI" id="CHEBI:60240"/>
    </cofactor>
</comment>
<dbReference type="RefSeq" id="XP_060674715.1">
    <property type="nucleotide sequence ID" value="XM_060818732.1"/>
</dbReference>
<evidence type="ECO:0000256" key="7">
    <source>
        <dbReference type="ARBA" id="ARBA00023242"/>
    </source>
</evidence>
<dbReference type="InterPro" id="IPR027806">
    <property type="entry name" value="HARBI1_dom"/>
</dbReference>
<name>A0ABM4ADB0_ZIZJJ</name>
<keyword evidence="8" id="KW-0812">Transmembrane</keyword>
<keyword evidence="5" id="KW-0479">Metal-binding</keyword>
<sequence>MEDFCLLYIFNCIGNSSSIYCMHYNFFICFFFLFVEMDGRKLVVIQSFCWGFMFIFFMYMYVAWQRRNERGVRNRITRNTELRTSFIDSLLDNDVTCISQLRMDRRTFVILCRLLRQDGYVKRDGTVTLEEQVCIFLHIIAHHTKNRTIISRFYRSGETISRYFNSVLNGVLRLHSILLRHPEPVSDNCSDDRWKMFKNCLGALDGTYIKVKVPEIDKPRYRTRKGEIATNVLGVCNPNMEFIFVLPGWEGSASDSRVLRDAISRPNGLKVPTGCYYLVDAGYTNGEGFLAPYRGTRYHLSEWRDGCAPINHQEYFNMKHASARNIIERCFGVLKMRWAILRSPSFYPITTQIKTITACCLIHNLIRREMILDPGEVEYDRMENVDINEEEDIIGSIASSDRWTNWRDELANQMFAMEAGGSSNDNRWGESRRTWSRGEEEALLVLLDEAVASGQRCDTGAFKPGTLNMIERKLAEMCPNSGLRATPHIESKLKKWKKQYGIIYDMLNKSGFGWNDTLKCVEIDSDDAWKAYVQSNPSAKSWRDKPFPIYERLANIFGKDRATGHGAQTPIDLVNDINMEPDNDQFDDVGSPMSINQTHSQLPTQSQLRGKRKAQSKDVDIVSGLNNVADKFIDKLATQLDKLEKSDINYPQYLAMELDRLGFPITDNLKISKAMRSDPSNVEVFKIIKTDAQKIEFARGFLDN</sequence>
<protein>
    <submittedName>
        <fullName evidence="13">Uncharacterized protein LOC107429887 isoform X1</fullName>
    </submittedName>
</protein>
<evidence type="ECO:0000256" key="1">
    <source>
        <dbReference type="ARBA" id="ARBA00001968"/>
    </source>
</evidence>
<feature type="transmembrane region" description="Helical" evidence="8">
    <location>
        <begin position="42"/>
        <end position="64"/>
    </location>
</feature>
<evidence type="ECO:0000256" key="4">
    <source>
        <dbReference type="ARBA" id="ARBA00022722"/>
    </source>
</evidence>
<evidence type="ECO:0000259" key="9">
    <source>
        <dbReference type="Pfam" id="PF12776"/>
    </source>
</evidence>
<feature type="domain" description="DUF8040" evidence="11">
    <location>
        <begin position="86"/>
        <end position="172"/>
    </location>
</feature>
<keyword evidence="7" id="KW-0539">Nucleus</keyword>
<reference evidence="13" key="1">
    <citation type="submission" date="2025-08" db="UniProtKB">
        <authorList>
            <consortium name="RefSeq"/>
        </authorList>
    </citation>
    <scope>IDENTIFICATION</scope>
    <source>
        <tissue evidence="13">Seedling</tissue>
    </source>
</reference>
<feature type="domain" description="DDE Tnp4" evidence="10">
    <location>
        <begin position="204"/>
        <end position="364"/>
    </location>
</feature>
<evidence type="ECO:0000256" key="5">
    <source>
        <dbReference type="ARBA" id="ARBA00022723"/>
    </source>
</evidence>
<gene>
    <name evidence="13" type="primary">LOC107429887</name>
</gene>
<keyword evidence="4" id="KW-0540">Nuclease</keyword>
<evidence type="ECO:0000256" key="3">
    <source>
        <dbReference type="ARBA" id="ARBA00006958"/>
    </source>
</evidence>
<keyword evidence="8" id="KW-0472">Membrane</keyword>
<evidence type="ECO:0000256" key="6">
    <source>
        <dbReference type="ARBA" id="ARBA00022801"/>
    </source>
</evidence>
<evidence type="ECO:0000256" key="2">
    <source>
        <dbReference type="ARBA" id="ARBA00004123"/>
    </source>
</evidence>
<dbReference type="PANTHER" id="PTHR22930:SF293">
    <property type="entry name" value="PROTEIN ALP1-LIKE"/>
    <property type="match status" value="1"/>
</dbReference>